<dbReference type="EMBL" id="NRRE01000030">
    <property type="protein sequence ID" value="MBK1698827.1"/>
    <property type="molecule type" value="Genomic_DNA"/>
</dbReference>
<evidence type="ECO:0000256" key="2">
    <source>
        <dbReference type="ARBA" id="ARBA00023002"/>
    </source>
</evidence>
<dbReference type="InterPro" id="IPR002347">
    <property type="entry name" value="SDR_fam"/>
</dbReference>
<dbReference type="CDD" id="cd05374">
    <property type="entry name" value="17beta-HSD-like_SDR_c"/>
    <property type="match status" value="1"/>
</dbReference>
<protein>
    <submittedName>
        <fullName evidence="4">Short-chain dehydrogenase/reductase</fullName>
    </submittedName>
</protein>
<name>A0A934QKX0_9PROT</name>
<evidence type="ECO:0000313" key="4">
    <source>
        <dbReference type="EMBL" id="MBK1698827.1"/>
    </source>
</evidence>
<gene>
    <name evidence="4" type="ORF">CKO21_16395</name>
</gene>
<organism evidence="4 5">
    <name type="scientific">Rhodovibrio salinarum</name>
    <dbReference type="NCBI Taxonomy" id="1087"/>
    <lineage>
        <taxon>Bacteria</taxon>
        <taxon>Pseudomonadati</taxon>
        <taxon>Pseudomonadota</taxon>
        <taxon>Alphaproteobacteria</taxon>
        <taxon>Rhodospirillales</taxon>
        <taxon>Rhodovibrionaceae</taxon>
        <taxon>Rhodovibrio</taxon>
    </lineage>
</organism>
<dbReference type="Pfam" id="PF00106">
    <property type="entry name" value="adh_short"/>
    <property type="match status" value="1"/>
</dbReference>
<dbReference type="GO" id="GO:0016491">
    <property type="term" value="F:oxidoreductase activity"/>
    <property type="evidence" value="ECO:0007669"/>
    <property type="project" value="UniProtKB-KW"/>
</dbReference>
<accession>A0A934QKX0</accession>
<dbReference type="InterPro" id="IPR036291">
    <property type="entry name" value="NAD(P)-bd_dom_sf"/>
</dbReference>
<keyword evidence="5" id="KW-1185">Reference proteome</keyword>
<dbReference type="InterPro" id="IPR051911">
    <property type="entry name" value="SDR_oxidoreductase"/>
</dbReference>
<dbReference type="PRINTS" id="PR00080">
    <property type="entry name" value="SDRFAMILY"/>
</dbReference>
<dbReference type="PRINTS" id="PR00081">
    <property type="entry name" value="GDHRDH"/>
</dbReference>
<evidence type="ECO:0000256" key="1">
    <source>
        <dbReference type="ARBA" id="ARBA00006484"/>
    </source>
</evidence>
<proteinExistence type="inferred from homology"/>
<keyword evidence="2" id="KW-0560">Oxidoreductase</keyword>
<dbReference type="NCBIfam" id="NF005065">
    <property type="entry name" value="PRK06482.1"/>
    <property type="match status" value="1"/>
</dbReference>
<dbReference type="PANTHER" id="PTHR43976">
    <property type="entry name" value="SHORT CHAIN DEHYDROGENASE"/>
    <property type="match status" value="1"/>
</dbReference>
<reference evidence="4" key="2">
    <citation type="journal article" date="2020" name="Microorganisms">
        <title>Osmotic Adaptation and Compatible Solute Biosynthesis of Phototrophic Bacteria as Revealed from Genome Analyses.</title>
        <authorList>
            <person name="Imhoff J.F."/>
            <person name="Rahn T."/>
            <person name="Kunzel S."/>
            <person name="Keller A."/>
            <person name="Neulinger S.C."/>
        </authorList>
    </citation>
    <scope>NUCLEOTIDE SEQUENCE</scope>
    <source>
        <strain evidence="4">DSM 9154</strain>
    </source>
</reference>
<comment type="similarity">
    <text evidence="1 3">Belongs to the short-chain dehydrogenases/reductases (SDR) family.</text>
</comment>
<evidence type="ECO:0000313" key="5">
    <source>
        <dbReference type="Proteomes" id="UP000778970"/>
    </source>
</evidence>
<dbReference type="PANTHER" id="PTHR43976:SF16">
    <property type="entry name" value="SHORT-CHAIN DEHYDROGENASE_REDUCTASE FAMILY PROTEIN"/>
    <property type="match status" value="1"/>
</dbReference>
<dbReference type="SUPFAM" id="SSF51735">
    <property type="entry name" value="NAD(P)-binding Rossmann-fold domains"/>
    <property type="match status" value="1"/>
</dbReference>
<dbReference type="RefSeq" id="WP_027287959.1">
    <property type="nucleotide sequence ID" value="NZ_NRRE01000030.1"/>
</dbReference>
<comment type="caution">
    <text evidence="4">The sequence shown here is derived from an EMBL/GenBank/DDBJ whole genome shotgun (WGS) entry which is preliminary data.</text>
</comment>
<sequence>MSKTWLITGASSGLGREMACRLLARGDRVVATVRREEALADLEQQYDGTLTVLKLDVTDFARTRSVMDDAFAQAGRIDVVVSNAAYGLFGAAEELTDEQIEHQIAANLTGSIQLIRAALPHLRRQGGGRVVQVSSEGGQMAYPNFSLYHATKWGIEGFVESVAQEVAPFGIDFIIAEPGPTATNFGASLVRPAAMAVYDDTPAGEVRRAVDNGSFDIRGDATRTVDAIIAAADSETPALRLTLGSTAYESMSKALGNRLASLQAQRGIALSADRDE</sequence>
<reference evidence="4" key="1">
    <citation type="submission" date="2017-08" db="EMBL/GenBank/DDBJ databases">
        <authorList>
            <person name="Imhoff J.F."/>
            <person name="Rahn T."/>
            <person name="Kuenzel S."/>
            <person name="Neulinger S.C."/>
        </authorList>
    </citation>
    <scope>NUCLEOTIDE SEQUENCE</scope>
    <source>
        <strain evidence="4">DSM 9154</strain>
    </source>
</reference>
<dbReference type="AlphaFoldDB" id="A0A934QKX0"/>
<dbReference type="Proteomes" id="UP000778970">
    <property type="component" value="Unassembled WGS sequence"/>
</dbReference>
<evidence type="ECO:0000256" key="3">
    <source>
        <dbReference type="RuleBase" id="RU000363"/>
    </source>
</evidence>
<dbReference type="Gene3D" id="3.40.50.720">
    <property type="entry name" value="NAD(P)-binding Rossmann-like Domain"/>
    <property type="match status" value="1"/>
</dbReference>